<organism evidence="3 4">
    <name type="scientific">Mycena metata</name>
    <dbReference type="NCBI Taxonomy" id="1033252"/>
    <lineage>
        <taxon>Eukaryota</taxon>
        <taxon>Fungi</taxon>
        <taxon>Dikarya</taxon>
        <taxon>Basidiomycota</taxon>
        <taxon>Agaricomycotina</taxon>
        <taxon>Agaricomycetes</taxon>
        <taxon>Agaricomycetidae</taxon>
        <taxon>Agaricales</taxon>
        <taxon>Marasmiineae</taxon>
        <taxon>Mycenaceae</taxon>
        <taxon>Mycena</taxon>
    </lineage>
</organism>
<gene>
    <name evidence="3" type="ORF">B0H16DRAFT_1566917</name>
</gene>
<evidence type="ECO:0000313" key="4">
    <source>
        <dbReference type="Proteomes" id="UP001215598"/>
    </source>
</evidence>
<evidence type="ECO:0000256" key="1">
    <source>
        <dbReference type="SAM" id="Coils"/>
    </source>
</evidence>
<dbReference type="Proteomes" id="UP001215598">
    <property type="component" value="Unassembled WGS sequence"/>
</dbReference>
<dbReference type="AlphaFoldDB" id="A0AAD7N0L2"/>
<feature type="compositionally biased region" description="Pro residues" evidence="2">
    <location>
        <begin position="191"/>
        <end position="205"/>
    </location>
</feature>
<keyword evidence="4" id="KW-1185">Reference proteome</keyword>
<feature type="region of interest" description="Disordered" evidence="2">
    <location>
        <begin position="533"/>
        <end position="636"/>
    </location>
</feature>
<comment type="caution">
    <text evidence="3">The sequence shown here is derived from an EMBL/GenBank/DDBJ whole genome shotgun (WGS) entry which is preliminary data.</text>
</comment>
<reference evidence="3" key="1">
    <citation type="submission" date="2023-03" db="EMBL/GenBank/DDBJ databases">
        <title>Massive genome expansion in bonnet fungi (Mycena s.s.) driven by repeated elements and novel gene families across ecological guilds.</title>
        <authorList>
            <consortium name="Lawrence Berkeley National Laboratory"/>
            <person name="Harder C.B."/>
            <person name="Miyauchi S."/>
            <person name="Viragh M."/>
            <person name="Kuo A."/>
            <person name="Thoen E."/>
            <person name="Andreopoulos B."/>
            <person name="Lu D."/>
            <person name="Skrede I."/>
            <person name="Drula E."/>
            <person name="Henrissat B."/>
            <person name="Morin E."/>
            <person name="Kohler A."/>
            <person name="Barry K."/>
            <person name="LaButti K."/>
            <person name="Morin E."/>
            <person name="Salamov A."/>
            <person name="Lipzen A."/>
            <person name="Mereny Z."/>
            <person name="Hegedus B."/>
            <person name="Baldrian P."/>
            <person name="Stursova M."/>
            <person name="Weitz H."/>
            <person name="Taylor A."/>
            <person name="Grigoriev I.V."/>
            <person name="Nagy L.G."/>
            <person name="Martin F."/>
            <person name="Kauserud H."/>
        </authorList>
    </citation>
    <scope>NUCLEOTIDE SEQUENCE</scope>
    <source>
        <strain evidence="3">CBHHK182m</strain>
    </source>
</reference>
<feature type="compositionally biased region" description="Polar residues" evidence="2">
    <location>
        <begin position="547"/>
        <end position="579"/>
    </location>
</feature>
<accession>A0AAD7N0L2</accession>
<keyword evidence="1" id="KW-0175">Coiled coil</keyword>
<dbReference type="EMBL" id="JARKIB010000102">
    <property type="protein sequence ID" value="KAJ7740596.1"/>
    <property type="molecule type" value="Genomic_DNA"/>
</dbReference>
<feature type="compositionally biased region" description="Polar residues" evidence="2">
    <location>
        <begin position="304"/>
        <end position="323"/>
    </location>
</feature>
<feature type="compositionally biased region" description="Low complexity" evidence="2">
    <location>
        <begin position="161"/>
        <end position="170"/>
    </location>
</feature>
<evidence type="ECO:0000256" key="2">
    <source>
        <dbReference type="SAM" id="MobiDB-lite"/>
    </source>
</evidence>
<protein>
    <submittedName>
        <fullName evidence="3">Uncharacterized protein</fullName>
    </submittedName>
</protein>
<feature type="compositionally biased region" description="Low complexity" evidence="2">
    <location>
        <begin position="54"/>
        <end position="80"/>
    </location>
</feature>
<sequence>MNHQVPLDVSPFSPAILTLRFQSGVPTSVLDFRASQVPAQPPNPGVSPHTTLLARQPAAAQPEQQAQAASSSQPAPQFASEGRVASTQRPAAYSHGYPTPPSHLAALSPVNDPHAQSRPNGRPLAMDPSGPSQPQRRHSASSHANHVPYPTPPTRSTALSPDQQQQRMPMMQPPPHSNAFAHAAPGHGQPPYYPPPPSQLPPAPTDPMASHPHPSHASAPQQQYAHFVSFPHHPPAQPSMPRGGPPPQPMPAQRQTSLPDNARHVGVQPVVPTSQQRPMPSSHASTSHQGPPPPVPYPQEHHSGPSNYSTSLHPSQLRASTSALPFLPPPPHPHGPGNGGELPILDSPEYVEELKRQIKFHEEERTRLVEAARKFEEQYVAHARNQAEFIRQATEKNNGLRAERDAALGERDAVQAECHRLRHQRGEARDEAARNALMLGKVQMEGRTAIERLQKRVQELEQTVQKWRQVGRAQYAHGERLKGERDELKARVQRLEREAAAVVPKVEGVDKKAPDALITPKSEPIDDIELELQYPPDEPGSQPIAGPSTSFPDDASTLYSPNDALSTLYSAGPSTSPSTFIAWELPPSFEQPEDRKRTREEYEGGTTADADDQARPAVRPRLEADAPADEGFSLGPAFPLPRDVSLGVGAMNSPVRYFTHVMEVRRKAGGSG</sequence>
<feature type="region of interest" description="Disordered" evidence="2">
    <location>
        <begin position="35"/>
        <end position="257"/>
    </location>
</feature>
<feature type="compositionally biased region" description="Pro residues" evidence="2">
    <location>
        <begin position="232"/>
        <end position="250"/>
    </location>
</feature>
<feature type="compositionally biased region" description="Basic and acidic residues" evidence="2">
    <location>
        <begin position="592"/>
        <end position="602"/>
    </location>
</feature>
<feature type="compositionally biased region" description="Low complexity" evidence="2">
    <location>
        <begin position="206"/>
        <end position="223"/>
    </location>
</feature>
<evidence type="ECO:0000313" key="3">
    <source>
        <dbReference type="EMBL" id="KAJ7740596.1"/>
    </source>
</evidence>
<feature type="coiled-coil region" evidence="1">
    <location>
        <begin position="351"/>
        <end position="498"/>
    </location>
</feature>
<feature type="compositionally biased region" description="Polar residues" evidence="2">
    <location>
        <begin position="272"/>
        <end position="289"/>
    </location>
</feature>
<feature type="region of interest" description="Disordered" evidence="2">
    <location>
        <begin position="272"/>
        <end position="345"/>
    </location>
</feature>
<proteinExistence type="predicted"/>
<name>A0AAD7N0L2_9AGAR</name>